<evidence type="ECO:0000313" key="1">
    <source>
        <dbReference type="EMBL" id="CEM50336.1"/>
    </source>
</evidence>
<protein>
    <submittedName>
        <fullName evidence="1">Uncharacterized protein</fullName>
    </submittedName>
</protein>
<dbReference type="EMBL" id="CDMZ01004636">
    <property type="protein sequence ID" value="CEM50336.1"/>
    <property type="molecule type" value="Genomic_DNA"/>
</dbReference>
<dbReference type="AlphaFoldDB" id="A0A0G4I0F3"/>
<feature type="non-terminal residue" evidence="1">
    <location>
        <position position="203"/>
    </location>
</feature>
<proteinExistence type="predicted"/>
<accession>A0A0G4I0F3</accession>
<gene>
    <name evidence="1" type="ORF">Cvel_34383</name>
</gene>
<organism evidence="1">
    <name type="scientific">Chromera velia CCMP2878</name>
    <dbReference type="NCBI Taxonomy" id="1169474"/>
    <lineage>
        <taxon>Eukaryota</taxon>
        <taxon>Sar</taxon>
        <taxon>Alveolata</taxon>
        <taxon>Colpodellida</taxon>
        <taxon>Chromeraceae</taxon>
        <taxon>Chromera</taxon>
    </lineage>
</organism>
<sequence length="203" mass="22851">MVDVDEGDQEDGLDDVAPAFARIRGRRVSHFTEVDVEEGGVVDMEEMVDTDFCLENTKTATATELLFFRAVSSTQTNNRKAKAFLEAIKHPLFDKSDLPKGDSDSAVRRMRGRCIRQYDDFQEEGHVPELPPFKCDILSRPDILESQAPGALPATFAFFWRDPVESMKVLLQGIAQTGQPLHFAPSYSSVHCEDSQNQRQKRV</sequence>
<name>A0A0G4I0F3_9ALVE</name>
<reference evidence="1" key="1">
    <citation type="submission" date="2014-11" db="EMBL/GenBank/DDBJ databases">
        <authorList>
            <person name="Otto D Thomas"/>
            <person name="Naeem Raeece"/>
        </authorList>
    </citation>
    <scope>NUCLEOTIDE SEQUENCE</scope>
</reference>